<accession>A0A3G3K1K5</accession>
<dbReference type="Proteomes" id="UP000269097">
    <property type="component" value="Chromosome"/>
</dbReference>
<sequence>MFRKTRMLTLLAGIALVFTGAFGQAGTAAAASAEGAPQIVLEDGRVLPVDAVDQPRGSDQLAVFTRHFGEKTPAFGAGVDEYIVADGVVVSHNANGAAGTFVPTTGYVLSASGTASEMLGQLAIGTTLNAQNIDIPVLPQKYFSVQGEIVGLDRVNGPRGAAEVVLYEPSFGPSTGTNPWGMEIAVSSGKVTRVVGIEADPATGAFRDNNLPIPADGYVISIQSASPFYDKLIGKVAVGDSADLVTNSLIYTAGKLAYDAYNPRSLADNPAAWDDTTGEPFPGYRGADQLIIYDSTYGTHTGTNPWGFEAVVNAQGFVIASGGNDSTIPEGGYVLSGHGVKNLWLTNHALVGAKVRIDSANKQVLVIFTPESYLDRADISIDNAEKDLQASKAKFLDVPYAGIEQEIAAARTLYGQAKTAIENGNTDGLFDLLNALDRKLTDAHFMNYESRKVDERGLWVRPKETNLQQVREHLQKMKNAHINEVYLETWWDGYTIYPTQIADTTQNPIYQGFDVLQAYLDEGKKLGINIHAWVENFFAGGPVVTNHPDWLMISRKGDNYEPGTYGAKWYWLNPALPQARDFVSSVYKELLTKYDVASLHLDYTRYPGSGDYTNDFGYDEYTRNLFKQQAGVDPIDLHPGDAHWEEWLQFRADIINTWVDRVVKEAHETRPGVLITAAVWPNYEEAPQSHAQETAHWAAKNEMDHILHMSYVPDATIIERDLKASLDISDGKSFISSGIGTFIDLTKTELVRQINAAVMAGADGTALFEFESLFDNGYDRELTLGVYRNEAVAPDYRKTKPVSVLLGDMVRKIDEIYVPFQGMSAQDAAFLKRELQSAIKKLDKDAMMDNGTAHSVRDRLQGLQASIAGSQGIQAEAKNRLNFDLNFALRMVNLYLVKTGKA</sequence>
<evidence type="ECO:0000256" key="2">
    <source>
        <dbReference type="SAM" id="SignalP"/>
    </source>
</evidence>
<dbReference type="InterPro" id="IPR017853">
    <property type="entry name" value="GH"/>
</dbReference>
<dbReference type="InterPro" id="IPR052177">
    <property type="entry name" value="Divisome_Glycosyl_Hydrolase"/>
</dbReference>
<keyword evidence="1 2" id="KW-0732">Signal</keyword>
<dbReference type="KEGG" id="coh:EAV92_18275"/>
<dbReference type="EMBL" id="CP033433">
    <property type="protein sequence ID" value="AYQ74343.1"/>
    <property type="molecule type" value="Genomic_DNA"/>
</dbReference>
<dbReference type="PANTHER" id="PTHR43405">
    <property type="entry name" value="GLYCOSYL HYDROLASE DIGH"/>
    <property type="match status" value="1"/>
</dbReference>
<protein>
    <recommendedName>
        <fullName evidence="3">Glycosyl hydrolase-like 10 domain-containing protein</fullName>
    </recommendedName>
</protein>
<gene>
    <name evidence="4" type="ORF">EAV92_18275</name>
</gene>
<feature type="signal peptide" evidence="2">
    <location>
        <begin position="1"/>
        <end position="23"/>
    </location>
</feature>
<dbReference type="Pfam" id="PF02638">
    <property type="entry name" value="GHL10"/>
    <property type="match status" value="1"/>
</dbReference>
<dbReference type="Gene3D" id="3.20.20.80">
    <property type="entry name" value="Glycosidases"/>
    <property type="match status" value="1"/>
</dbReference>
<feature type="domain" description="Glycosyl hydrolase-like 10" evidence="3">
    <location>
        <begin position="467"/>
        <end position="715"/>
    </location>
</feature>
<name>A0A3G3K1K5_9BACL</name>
<evidence type="ECO:0000313" key="4">
    <source>
        <dbReference type="EMBL" id="AYQ74343.1"/>
    </source>
</evidence>
<proteinExistence type="predicted"/>
<dbReference type="SUPFAM" id="SSF51445">
    <property type="entry name" value="(Trans)glycosidases"/>
    <property type="match status" value="1"/>
</dbReference>
<evidence type="ECO:0000259" key="3">
    <source>
        <dbReference type="Pfam" id="PF02638"/>
    </source>
</evidence>
<dbReference type="RefSeq" id="WP_123042424.1">
    <property type="nucleotide sequence ID" value="NZ_CP033433.1"/>
</dbReference>
<organism evidence="4 5">
    <name type="scientific">Cohnella candidum</name>
    <dbReference type="NCBI Taxonomy" id="2674991"/>
    <lineage>
        <taxon>Bacteria</taxon>
        <taxon>Bacillati</taxon>
        <taxon>Bacillota</taxon>
        <taxon>Bacilli</taxon>
        <taxon>Bacillales</taxon>
        <taxon>Paenibacillaceae</taxon>
        <taxon>Cohnella</taxon>
    </lineage>
</organism>
<evidence type="ECO:0000256" key="1">
    <source>
        <dbReference type="ARBA" id="ARBA00022729"/>
    </source>
</evidence>
<evidence type="ECO:0000313" key="5">
    <source>
        <dbReference type="Proteomes" id="UP000269097"/>
    </source>
</evidence>
<dbReference type="InterPro" id="IPR003790">
    <property type="entry name" value="GHL10"/>
</dbReference>
<feature type="chain" id="PRO_5039216297" description="Glycosyl hydrolase-like 10 domain-containing protein" evidence="2">
    <location>
        <begin position="24"/>
        <end position="902"/>
    </location>
</feature>
<dbReference type="AlphaFoldDB" id="A0A3G3K1K5"/>
<reference evidence="4 5" key="1">
    <citation type="submission" date="2018-10" db="EMBL/GenBank/DDBJ databases">
        <title>Genome Sequence of Cohnella sp.</title>
        <authorList>
            <person name="Srinivasan S."/>
            <person name="Kim M.K."/>
        </authorList>
    </citation>
    <scope>NUCLEOTIDE SEQUENCE [LARGE SCALE GENOMIC DNA]</scope>
    <source>
        <strain evidence="4 5">18JY8-7</strain>
    </source>
</reference>
<dbReference type="PANTHER" id="PTHR43405:SF1">
    <property type="entry name" value="GLYCOSYL HYDROLASE DIGH"/>
    <property type="match status" value="1"/>
</dbReference>
<keyword evidence="5" id="KW-1185">Reference proteome</keyword>